<evidence type="ECO:0000259" key="3">
    <source>
        <dbReference type="Pfam" id="PF13449"/>
    </source>
</evidence>
<dbReference type="Pfam" id="PF13449">
    <property type="entry name" value="Phytase-like"/>
    <property type="match status" value="1"/>
</dbReference>
<proteinExistence type="predicted"/>
<evidence type="ECO:0000256" key="1">
    <source>
        <dbReference type="SAM" id="MobiDB-lite"/>
    </source>
</evidence>
<evidence type="ECO:0000313" key="4">
    <source>
        <dbReference type="EMBL" id="TWW10447.1"/>
    </source>
</evidence>
<dbReference type="PANTHER" id="PTHR37957:SF1">
    <property type="entry name" value="PHYTASE-LIKE DOMAIN-CONTAINING PROTEIN"/>
    <property type="match status" value="1"/>
</dbReference>
<dbReference type="InterPro" id="IPR027372">
    <property type="entry name" value="Phytase-like_dom"/>
</dbReference>
<feature type="domain" description="Phytase-like" evidence="3">
    <location>
        <begin position="56"/>
        <end position="377"/>
    </location>
</feature>
<evidence type="ECO:0000256" key="2">
    <source>
        <dbReference type="SAM" id="SignalP"/>
    </source>
</evidence>
<keyword evidence="5" id="KW-1185">Reference proteome</keyword>
<feature type="chain" id="PRO_5022860182" evidence="2">
    <location>
        <begin position="23"/>
        <end position="402"/>
    </location>
</feature>
<reference evidence="4 5" key="2">
    <citation type="submission" date="2019-08" db="EMBL/GenBank/DDBJ databases">
        <authorList>
            <person name="Henke P."/>
        </authorList>
    </citation>
    <scope>NUCLEOTIDE SEQUENCE [LARGE SCALE GENOMIC DNA]</scope>
    <source>
        <strain evidence="4">Phe10_nw2017</strain>
    </source>
</reference>
<dbReference type="PANTHER" id="PTHR37957">
    <property type="entry name" value="BLR7070 PROTEIN"/>
    <property type="match status" value="1"/>
</dbReference>
<name>A0A5C6M853_9PLAN</name>
<dbReference type="SUPFAM" id="SSF63829">
    <property type="entry name" value="Calcium-dependent phosphotriesterase"/>
    <property type="match status" value="1"/>
</dbReference>
<feature type="signal peptide" evidence="2">
    <location>
        <begin position="1"/>
        <end position="22"/>
    </location>
</feature>
<dbReference type="Proteomes" id="UP000321083">
    <property type="component" value="Unassembled WGS sequence"/>
</dbReference>
<protein>
    <submittedName>
        <fullName evidence="4">Phytase</fullName>
    </submittedName>
</protein>
<reference evidence="4 5" key="1">
    <citation type="submission" date="2019-08" db="EMBL/GenBank/DDBJ databases">
        <title>100 year-old enigma solved: identification of Planctomyces bekefii, the type genus and species of the phylum Planctomycetes.</title>
        <authorList>
            <person name="Svetlana D.N."/>
            <person name="Overmann J."/>
        </authorList>
    </citation>
    <scope>NUCLEOTIDE SEQUENCE [LARGE SCALE GENOMIC DNA]</scope>
    <source>
        <strain evidence="4">Phe10_nw2017</strain>
    </source>
</reference>
<dbReference type="EMBL" id="SRHE01000089">
    <property type="protein sequence ID" value="TWW10447.1"/>
    <property type="molecule type" value="Genomic_DNA"/>
</dbReference>
<organism evidence="4 5">
    <name type="scientific">Planctomyces bekefii</name>
    <dbReference type="NCBI Taxonomy" id="1653850"/>
    <lineage>
        <taxon>Bacteria</taxon>
        <taxon>Pseudomonadati</taxon>
        <taxon>Planctomycetota</taxon>
        <taxon>Planctomycetia</taxon>
        <taxon>Planctomycetales</taxon>
        <taxon>Planctomycetaceae</taxon>
        <taxon>Planctomyces</taxon>
    </lineage>
</organism>
<evidence type="ECO:0000313" key="5">
    <source>
        <dbReference type="Proteomes" id="UP000321083"/>
    </source>
</evidence>
<sequence>MPSIRTFLLLALLLLHPRHTTAADGIQLIGTAAIPGDQLDLSNDTRTLENGERVNRLGGFSALDYAPRTGLLAALSDRGPDDGAVSYPCRFQLFELLISPGRQPAVTLTLKHTVPLTDASGKPLTGRATILAADSERGRRFDPEGFRFGPDGRIFISDEYGPEIVEFNASGREVRSLPLPPALQVAKPHGDRKIETEGNSSGRASNRGMECLAVSPDGKHLYGLMQGPLIQDGTRKDGKVVGRHCRLLQLTLQGETVAEYVYVMDSPDNGNSEILALPDGRLLVLERDGNAGEKAAHRKLIAVSLTGATSVAGMTTLPRNLRENNIQPVTRTVLLDLLDPRWKLAGKNMPEKIEGLTLGPPLPDGRQTLILSSDNDFESQNASLMWVFALPPGSVPAGTRSR</sequence>
<gene>
    <name evidence="4" type="ORF">E3A20_06650</name>
</gene>
<accession>A0A5C6M853</accession>
<feature type="region of interest" description="Disordered" evidence="1">
    <location>
        <begin position="183"/>
        <end position="207"/>
    </location>
</feature>
<comment type="caution">
    <text evidence="4">The sequence shown here is derived from an EMBL/GenBank/DDBJ whole genome shotgun (WGS) entry which is preliminary data.</text>
</comment>
<keyword evidence="2" id="KW-0732">Signal</keyword>
<dbReference type="AlphaFoldDB" id="A0A5C6M853"/>